<reference evidence="2 3" key="1">
    <citation type="journal article" date="2016" name="Nat. Commun.">
        <title>Thousands of microbial genomes shed light on interconnected biogeochemical processes in an aquifer system.</title>
        <authorList>
            <person name="Anantharaman K."/>
            <person name="Brown C.T."/>
            <person name="Hug L.A."/>
            <person name="Sharon I."/>
            <person name="Castelle C.J."/>
            <person name="Probst A.J."/>
            <person name="Thomas B.C."/>
            <person name="Singh A."/>
            <person name="Wilkins M.J."/>
            <person name="Karaoz U."/>
            <person name="Brodie E.L."/>
            <person name="Williams K.H."/>
            <person name="Hubbard S.S."/>
            <person name="Banfield J.F."/>
        </authorList>
    </citation>
    <scope>NUCLEOTIDE SEQUENCE [LARGE SCALE GENOMIC DNA]</scope>
</reference>
<dbReference type="PROSITE" id="PS50878">
    <property type="entry name" value="RT_POL"/>
    <property type="match status" value="1"/>
</dbReference>
<accession>A0A1G2MJ79</accession>
<evidence type="ECO:0000259" key="1">
    <source>
        <dbReference type="PROSITE" id="PS50878"/>
    </source>
</evidence>
<protein>
    <recommendedName>
        <fullName evidence="1">Reverse transcriptase domain-containing protein</fullName>
    </recommendedName>
</protein>
<dbReference type="Proteomes" id="UP000178413">
    <property type="component" value="Unassembled WGS sequence"/>
</dbReference>
<organism evidence="2 3">
    <name type="scientific">Candidatus Taylorbacteria bacterium RIFCSPHIGHO2_02_FULL_44_12</name>
    <dbReference type="NCBI Taxonomy" id="1802308"/>
    <lineage>
        <taxon>Bacteria</taxon>
        <taxon>Candidatus Tayloriibacteriota</taxon>
    </lineage>
</organism>
<dbReference type="InterPro" id="IPR043502">
    <property type="entry name" value="DNA/RNA_pol_sf"/>
</dbReference>
<dbReference type="SUPFAM" id="SSF56672">
    <property type="entry name" value="DNA/RNA polymerases"/>
    <property type="match status" value="1"/>
</dbReference>
<dbReference type="InterPro" id="IPR051083">
    <property type="entry name" value="GrpII_Intron_Splice-Mob/Def"/>
</dbReference>
<dbReference type="PANTHER" id="PTHR34047:SF8">
    <property type="entry name" value="PROTEIN YKFC"/>
    <property type="match status" value="1"/>
</dbReference>
<dbReference type="STRING" id="1802308.A3D50_02460"/>
<feature type="domain" description="Reverse transcriptase" evidence="1">
    <location>
        <begin position="1"/>
        <end position="264"/>
    </location>
</feature>
<dbReference type="PANTHER" id="PTHR34047">
    <property type="entry name" value="NUCLEAR INTRON MATURASE 1, MITOCHONDRIAL-RELATED"/>
    <property type="match status" value="1"/>
</dbReference>
<proteinExistence type="predicted"/>
<evidence type="ECO:0000313" key="2">
    <source>
        <dbReference type="EMBL" id="OHA23927.1"/>
    </source>
</evidence>
<dbReference type="Pfam" id="PF00078">
    <property type="entry name" value="RVT_1"/>
    <property type="match status" value="1"/>
</dbReference>
<dbReference type="EMBL" id="MHRM01000015">
    <property type="protein sequence ID" value="OHA23927.1"/>
    <property type="molecule type" value="Genomic_DNA"/>
</dbReference>
<dbReference type="AlphaFoldDB" id="A0A1G2MJ79"/>
<gene>
    <name evidence="2" type="ORF">A3D50_02460</name>
</gene>
<comment type="caution">
    <text evidence="2">The sequence shown here is derived from an EMBL/GenBank/DDBJ whole genome shotgun (WGS) entry which is preliminary data.</text>
</comment>
<sequence length="329" mass="38979">MSLKNIFSAWVEFKRGKTNKEEVQDFSFRLEDNIFKLHRALKEKEWRPSPYTSFYVRDPKLRHIHKATVADRLVNQALFRVLYQIFDPSFILDSYSCRFKKGTHRGVNKLNTYIRRITRNHTRPAYALKCDVRKFFDNISHDILFDIIKRKISDPDVLWLVSLIMRSFELCPGIGLPLGNVTSQLFANVYLNELDQFVKHTLKVKYYLRYCDDFVVLDEHKTNILKHIDSIDNFLKDKLLLHLHPNKIIIRKCTQSIDFLGYVVLPNYRILRTKTKKRILKKIILAKTRMIQGLISPEKFNHTIKSYLGILTHCSGKKVHEDILKLIKE</sequence>
<evidence type="ECO:0000313" key="3">
    <source>
        <dbReference type="Proteomes" id="UP000178413"/>
    </source>
</evidence>
<name>A0A1G2MJ79_9BACT</name>
<dbReference type="InterPro" id="IPR000477">
    <property type="entry name" value="RT_dom"/>
</dbReference>
<dbReference type="CDD" id="cd01651">
    <property type="entry name" value="RT_G2_intron"/>
    <property type="match status" value="1"/>
</dbReference>